<proteinExistence type="predicted"/>
<comment type="caution">
    <text evidence="1">The sequence shown here is derived from an EMBL/GenBank/DDBJ whole genome shotgun (WGS) entry which is preliminary data.</text>
</comment>
<dbReference type="Proteomes" id="UP000823921">
    <property type="component" value="Unassembled WGS sequence"/>
</dbReference>
<dbReference type="AlphaFoldDB" id="A0A9D2MNI3"/>
<organism evidence="1 2">
    <name type="scientific">Candidatus Flavonifractor intestinigallinarum</name>
    <dbReference type="NCBI Taxonomy" id="2838586"/>
    <lineage>
        <taxon>Bacteria</taxon>
        <taxon>Bacillati</taxon>
        <taxon>Bacillota</taxon>
        <taxon>Clostridia</taxon>
        <taxon>Eubacteriales</taxon>
        <taxon>Oscillospiraceae</taxon>
        <taxon>Flavonifractor</taxon>
    </lineage>
</organism>
<sequence>MAYIGAGKLDQPLEVLELHETAAGVWEWVALRRAWAQVEQTAKTNLFSKVGVGARDAAIVLRRQSITLHNALRWRGQHLFLTAITQRDRNHLDVAAALVTADTVRLREDETTQAMTFPGILTEKYARHEQEWPMSANELGLVLVTPKPITLRPGSLVEVRGAAWEVLVPHELDRYKNEYEIGRRTDL</sequence>
<gene>
    <name evidence="1" type="ORF">H9712_08490</name>
</gene>
<dbReference type="EMBL" id="DWXO01000080">
    <property type="protein sequence ID" value="HJB81010.1"/>
    <property type="molecule type" value="Genomic_DNA"/>
</dbReference>
<accession>A0A9D2MNI3</accession>
<reference evidence="1" key="1">
    <citation type="journal article" date="2021" name="PeerJ">
        <title>Extensive microbial diversity within the chicken gut microbiome revealed by metagenomics and culture.</title>
        <authorList>
            <person name="Gilroy R."/>
            <person name="Ravi A."/>
            <person name="Getino M."/>
            <person name="Pursley I."/>
            <person name="Horton D.L."/>
            <person name="Alikhan N.F."/>
            <person name="Baker D."/>
            <person name="Gharbi K."/>
            <person name="Hall N."/>
            <person name="Watson M."/>
            <person name="Adriaenssens E.M."/>
            <person name="Foster-Nyarko E."/>
            <person name="Jarju S."/>
            <person name="Secka A."/>
            <person name="Antonio M."/>
            <person name="Oren A."/>
            <person name="Chaudhuri R.R."/>
            <person name="La Ragione R."/>
            <person name="Hildebrand F."/>
            <person name="Pallen M.J."/>
        </authorList>
    </citation>
    <scope>NUCLEOTIDE SEQUENCE</scope>
    <source>
        <strain evidence="1">CHK192-8294</strain>
    </source>
</reference>
<protein>
    <submittedName>
        <fullName evidence="1">Uncharacterized protein</fullName>
    </submittedName>
</protein>
<name>A0A9D2MNI3_9FIRM</name>
<evidence type="ECO:0000313" key="2">
    <source>
        <dbReference type="Proteomes" id="UP000823921"/>
    </source>
</evidence>
<evidence type="ECO:0000313" key="1">
    <source>
        <dbReference type="EMBL" id="HJB81010.1"/>
    </source>
</evidence>
<reference evidence="1" key="2">
    <citation type="submission" date="2021-04" db="EMBL/GenBank/DDBJ databases">
        <authorList>
            <person name="Gilroy R."/>
        </authorList>
    </citation>
    <scope>NUCLEOTIDE SEQUENCE</scope>
    <source>
        <strain evidence="1">CHK192-8294</strain>
    </source>
</reference>